<sequence length="164" mass="17189">MFKMFKKQSEPELDNTLYAPTDGTIINLADVSDPVFAQEVMGKGFAIQPTSDAVSSPVAGKVTMVAETKHAVGLTMSNGLEVLVHMGIDTVEMNGTPFNLDVKVGDIVAGGAPLANMDRDAIINAKLEDTIMIIITNTADKLDNLNVTLGLTTNGAPIGTVAAK</sequence>
<evidence type="ECO:0000259" key="8">
    <source>
        <dbReference type="PROSITE" id="PS51093"/>
    </source>
</evidence>
<accession>A0A4V1AIE1</accession>
<dbReference type="InterPro" id="IPR001127">
    <property type="entry name" value="PTS_EIIA_1_perm"/>
</dbReference>
<keyword evidence="4 9" id="KW-0762">Sugar transport</keyword>
<evidence type="ECO:0000256" key="6">
    <source>
        <dbReference type="ARBA" id="ARBA00022683"/>
    </source>
</evidence>
<keyword evidence="10" id="KW-1185">Reference proteome</keyword>
<evidence type="ECO:0000256" key="4">
    <source>
        <dbReference type="ARBA" id="ARBA00022597"/>
    </source>
</evidence>
<dbReference type="GO" id="GO:0016301">
    <property type="term" value="F:kinase activity"/>
    <property type="evidence" value="ECO:0007669"/>
    <property type="project" value="UniProtKB-KW"/>
</dbReference>
<keyword evidence="5" id="KW-0808">Transferase</keyword>
<proteinExistence type="predicted"/>
<evidence type="ECO:0000256" key="1">
    <source>
        <dbReference type="ARBA" id="ARBA00004496"/>
    </source>
</evidence>
<evidence type="ECO:0000313" key="9">
    <source>
        <dbReference type="EMBL" id="QBO35185.1"/>
    </source>
</evidence>
<dbReference type="Proteomes" id="UP000292886">
    <property type="component" value="Chromosome"/>
</dbReference>
<dbReference type="InterPro" id="IPR050890">
    <property type="entry name" value="PTS_EIIA_component"/>
</dbReference>
<name>A0A4V1AIE1_9LACO</name>
<dbReference type="InterPro" id="IPR011055">
    <property type="entry name" value="Dup_hybrid_motif"/>
</dbReference>
<dbReference type="KEGG" id="wei:EQG49_01300"/>
<evidence type="ECO:0000256" key="7">
    <source>
        <dbReference type="ARBA" id="ARBA00022777"/>
    </source>
</evidence>
<dbReference type="PANTHER" id="PTHR45008">
    <property type="entry name" value="PTS SYSTEM GLUCOSE-SPECIFIC EIIA COMPONENT"/>
    <property type="match status" value="1"/>
</dbReference>
<dbReference type="Pfam" id="PF00358">
    <property type="entry name" value="PTS_EIIA_1"/>
    <property type="match status" value="1"/>
</dbReference>
<dbReference type="SUPFAM" id="SSF51261">
    <property type="entry name" value="Duplicated hybrid motif"/>
    <property type="match status" value="1"/>
</dbReference>
<dbReference type="FunFam" id="2.70.70.10:FF:000001">
    <property type="entry name" value="PTS system glucose-specific IIA component"/>
    <property type="match status" value="1"/>
</dbReference>
<dbReference type="PROSITE" id="PS00371">
    <property type="entry name" value="PTS_EIIA_TYPE_1_HIS"/>
    <property type="match status" value="1"/>
</dbReference>
<dbReference type="AlphaFoldDB" id="A0A4V1AIE1"/>
<dbReference type="OrthoDB" id="9769191at2"/>
<evidence type="ECO:0000256" key="3">
    <source>
        <dbReference type="ARBA" id="ARBA00022448"/>
    </source>
</evidence>
<dbReference type="GO" id="GO:0005886">
    <property type="term" value="C:plasma membrane"/>
    <property type="evidence" value="ECO:0007669"/>
    <property type="project" value="UniProtKB-SubCell"/>
</dbReference>
<dbReference type="EMBL" id="CP037940">
    <property type="protein sequence ID" value="QBO35185.1"/>
    <property type="molecule type" value="Genomic_DNA"/>
</dbReference>
<dbReference type="PROSITE" id="PS51093">
    <property type="entry name" value="PTS_EIIA_TYPE_1"/>
    <property type="match status" value="1"/>
</dbReference>
<dbReference type="RefSeq" id="WP_133362265.1">
    <property type="nucleotide sequence ID" value="NZ_CP037940.1"/>
</dbReference>
<keyword evidence="7" id="KW-0418">Kinase</keyword>
<dbReference type="Gene3D" id="2.70.70.10">
    <property type="entry name" value="Glucose Permease (Domain IIA)"/>
    <property type="match status" value="1"/>
</dbReference>
<feature type="domain" description="PTS EIIA type-1" evidence="8">
    <location>
        <begin position="33"/>
        <end position="137"/>
    </location>
</feature>
<evidence type="ECO:0000256" key="2">
    <source>
        <dbReference type="ARBA" id="ARBA00004651"/>
    </source>
</evidence>
<gene>
    <name evidence="9" type="ORF">EQG49_01300</name>
</gene>
<dbReference type="PANTHER" id="PTHR45008:SF1">
    <property type="entry name" value="PTS SYSTEM GLUCOSE-SPECIFIC EIIA COMPONENT"/>
    <property type="match status" value="1"/>
</dbReference>
<organism evidence="9 10">
    <name type="scientific">Periweissella cryptocerci</name>
    <dbReference type="NCBI Taxonomy" id="2506420"/>
    <lineage>
        <taxon>Bacteria</taxon>
        <taxon>Bacillati</taxon>
        <taxon>Bacillota</taxon>
        <taxon>Bacilli</taxon>
        <taxon>Lactobacillales</taxon>
        <taxon>Lactobacillaceae</taxon>
        <taxon>Periweissella</taxon>
    </lineage>
</organism>
<dbReference type="GO" id="GO:0009401">
    <property type="term" value="P:phosphoenolpyruvate-dependent sugar phosphotransferase system"/>
    <property type="evidence" value="ECO:0007669"/>
    <property type="project" value="UniProtKB-KW"/>
</dbReference>
<protein>
    <submittedName>
        <fullName evidence="9">PTS glucose transporter subunit IIA</fullName>
    </submittedName>
</protein>
<keyword evidence="3" id="KW-0813">Transport</keyword>
<keyword evidence="6" id="KW-0598">Phosphotransferase system</keyword>
<evidence type="ECO:0000256" key="5">
    <source>
        <dbReference type="ARBA" id="ARBA00022679"/>
    </source>
</evidence>
<dbReference type="GO" id="GO:0005737">
    <property type="term" value="C:cytoplasm"/>
    <property type="evidence" value="ECO:0007669"/>
    <property type="project" value="UniProtKB-SubCell"/>
</dbReference>
<reference evidence="10" key="1">
    <citation type="submission" date="2019-03" db="EMBL/GenBank/DDBJ databases">
        <title>Weissella sp. 26KH-42 Genome sequencing.</title>
        <authorList>
            <person name="Heo J."/>
            <person name="Kim S.-J."/>
            <person name="Kim J.-S."/>
            <person name="Hong S.-B."/>
            <person name="Kwon S.-W."/>
        </authorList>
    </citation>
    <scope>NUCLEOTIDE SEQUENCE [LARGE SCALE GENOMIC DNA]</scope>
    <source>
        <strain evidence="10">26KH-42</strain>
    </source>
</reference>
<comment type="subcellular location">
    <subcellularLocation>
        <location evidence="2">Cell membrane</location>
        <topology evidence="2">Multi-pass membrane protein</topology>
    </subcellularLocation>
    <subcellularLocation>
        <location evidence="1">Cytoplasm</location>
    </subcellularLocation>
</comment>
<evidence type="ECO:0000313" key="10">
    <source>
        <dbReference type="Proteomes" id="UP000292886"/>
    </source>
</evidence>
<dbReference type="NCBIfam" id="TIGR00830">
    <property type="entry name" value="PTBA"/>
    <property type="match status" value="1"/>
</dbReference>